<dbReference type="NCBIfam" id="TIGR00038">
    <property type="entry name" value="efp"/>
    <property type="match status" value="1"/>
</dbReference>
<keyword evidence="5 8" id="KW-0251">Elongation factor</keyword>
<evidence type="ECO:0000256" key="2">
    <source>
        <dbReference type="ARBA" id="ARBA00004815"/>
    </source>
</evidence>
<dbReference type="InterPro" id="IPR013185">
    <property type="entry name" value="Transl_elong_KOW-like"/>
</dbReference>
<dbReference type="UniPathway" id="UPA00345"/>
<evidence type="ECO:0000256" key="7">
    <source>
        <dbReference type="ARBA" id="ARBA00023278"/>
    </source>
</evidence>
<dbReference type="FunFam" id="2.40.50.140:FF:000004">
    <property type="entry name" value="Elongation factor P"/>
    <property type="match status" value="1"/>
</dbReference>
<evidence type="ECO:0000313" key="14">
    <source>
        <dbReference type="Proteomes" id="UP000095697"/>
    </source>
</evidence>
<dbReference type="CDD" id="cd05794">
    <property type="entry name" value="S1_EF-P_repeat_2"/>
    <property type="match status" value="1"/>
</dbReference>
<dbReference type="SMART" id="SM01185">
    <property type="entry name" value="EFP"/>
    <property type="match status" value="1"/>
</dbReference>
<evidence type="ECO:0000256" key="8">
    <source>
        <dbReference type="HAMAP-Rule" id="MF_00141"/>
    </source>
</evidence>
<dbReference type="FunFam" id="2.30.30.30:FF:000003">
    <property type="entry name" value="Elongation factor P"/>
    <property type="match status" value="1"/>
</dbReference>
<comment type="pathway">
    <text evidence="2 8">Protein biosynthesis; polypeptide chain elongation.</text>
</comment>
<comment type="PTM">
    <text evidence="8">May be beta-lysylated on the epsilon-amino group of Lys-35 by the combined action of EpmA and EpmB, and then hydroxylated on the C5 position of the same residue by EpmC (if this protein is present). Lysylation is critical for the stimulatory effect of EF-P on peptide-bond formation. The lysylation moiety may extend toward the peptidyltransferase center and stabilize the terminal 3-CCA end of the tRNA. Hydroxylation of the C5 position on Lys-35 may allow additional potential stabilizing hydrogen-bond interactions with the P-tRNA.</text>
</comment>
<dbReference type="PANTHER" id="PTHR30053:SF12">
    <property type="entry name" value="ELONGATION FACTOR P (EF-P) FAMILY PROTEIN"/>
    <property type="match status" value="1"/>
</dbReference>
<dbReference type="PROSITE" id="PS01275">
    <property type="entry name" value="EFP"/>
    <property type="match status" value="1"/>
</dbReference>
<dbReference type="InterPro" id="IPR020599">
    <property type="entry name" value="Transl_elong_fac_P/YeiP"/>
</dbReference>
<dbReference type="InterPro" id="IPR011768">
    <property type="entry name" value="Transl_elongation_fac_P"/>
</dbReference>
<proteinExistence type="inferred from homology"/>
<gene>
    <name evidence="8 13" type="primary">efp</name>
    <name evidence="13" type="ORF">PMARG_ME00062</name>
</gene>
<keyword evidence="14" id="KW-1185">Reference proteome</keyword>
<dbReference type="InterPro" id="IPR001059">
    <property type="entry name" value="Transl_elong_P/YeiP_cen"/>
</dbReference>
<dbReference type="GO" id="GO:0003746">
    <property type="term" value="F:translation elongation factor activity"/>
    <property type="evidence" value="ECO:0007669"/>
    <property type="project" value="UniProtKB-UniRule"/>
</dbReference>
<evidence type="ECO:0000256" key="1">
    <source>
        <dbReference type="ARBA" id="ARBA00004496"/>
    </source>
</evidence>
<dbReference type="GO" id="GO:0043043">
    <property type="term" value="P:peptide biosynthetic process"/>
    <property type="evidence" value="ECO:0007669"/>
    <property type="project" value="InterPro"/>
</dbReference>
<dbReference type="KEGG" id="cmik:PMARG_ME00062"/>
<dbReference type="SUPFAM" id="SSF50104">
    <property type="entry name" value="Translation proteins SH3-like domain"/>
    <property type="match status" value="1"/>
</dbReference>
<comment type="similarity">
    <text evidence="3 8 10">Belongs to the elongation factor P family.</text>
</comment>
<dbReference type="Gene3D" id="2.30.30.30">
    <property type="match status" value="1"/>
</dbReference>
<dbReference type="AlphaFoldDB" id="A0A143WPI2"/>
<accession>A0A143WPI2</accession>
<dbReference type="InterPro" id="IPR008991">
    <property type="entry name" value="Translation_prot_SH3-like_sf"/>
</dbReference>
<dbReference type="NCBIfam" id="NF001810">
    <property type="entry name" value="PRK00529.1"/>
    <property type="match status" value="1"/>
</dbReference>
<dbReference type="PIRSF" id="PIRSF005901">
    <property type="entry name" value="EF-P"/>
    <property type="match status" value="1"/>
</dbReference>
<dbReference type="RefSeq" id="WP_067569029.1">
    <property type="nucleotide sequence ID" value="NZ_LN999831.1"/>
</dbReference>
<feature type="domain" description="Elongation factor P C-terminal" evidence="11">
    <location>
        <begin position="132"/>
        <end position="187"/>
    </location>
</feature>
<evidence type="ECO:0000256" key="6">
    <source>
        <dbReference type="ARBA" id="ARBA00022917"/>
    </source>
</evidence>
<dbReference type="FunFam" id="2.40.50.140:FF:000009">
    <property type="entry name" value="Elongation factor P"/>
    <property type="match status" value="1"/>
</dbReference>
<evidence type="ECO:0000256" key="3">
    <source>
        <dbReference type="ARBA" id="ARBA00009479"/>
    </source>
</evidence>
<dbReference type="OrthoDB" id="9801844at2"/>
<dbReference type="Pfam" id="PF08207">
    <property type="entry name" value="EFP_N"/>
    <property type="match status" value="1"/>
</dbReference>
<keyword evidence="4 8" id="KW-0963">Cytoplasm</keyword>
<evidence type="ECO:0000259" key="11">
    <source>
        <dbReference type="SMART" id="SM00841"/>
    </source>
</evidence>
<name>A0A143WPI2_9ENTR</name>
<dbReference type="STRING" id="1778264.PMARG_ME00062"/>
<dbReference type="Pfam" id="PF01132">
    <property type="entry name" value="EFP"/>
    <property type="match status" value="1"/>
</dbReference>
<dbReference type="Gene3D" id="2.40.50.140">
    <property type="entry name" value="Nucleic acid-binding proteins"/>
    <property type="match status" value="2"/>
</dbReference>
<keyword evidence="7 8" id="KW-0379">Hydroxylation</keyword>
<organism evidence="13 14">
    <name type="scientific">Candidatus Mikella endobia</name>
    <dbReference type="NCBI Taxonomy" id="1778264"/>
    <lineage>
        <taxon>Bacteria</taxon>
        <taxon>Pseudomonadati</taxon>
        <taxon>Pseudomonadota</taxon>
        <taxon>Gammaproteobacteria</taxon>
        <taxon>Enterobacterales</taxon>
        <taxon>Enterobacteriaceae</taxon>
        <taxon>Candidatus Mikella</taxon>
    </lineage>
</organism>
<protein>
    <recommendedName>
        <fullName evidence="8 9">Elongation factor P</fullName>
        <shortName evidence="8">EF-P</shortName>
    </recommendedName>
</protein>
<keyword evidence="6 8" id="KW-0648">Protein biosynthesis</keyword>
<dbReference type="InterPro" id="IPR015365">
    <property type="entry name" value="Elong-fact-P_C"/>
</dbReference>
<dbReference type="InterPro" id="IPR013852">
    <property type="entry name" value="Transl_elong_P/YeiP_CS"/>
</dbReference>
<dbReference type="HAMAP" id="MF_00141">
    <property type="entry name" value="EF_P"/>
    <property type="match status" value="1"/>
</dbReference>
<sequence>MAYYYSTKELRCGIKIMFDGEPCSIIDNKFVNPGKGQAFNRVRLRKLISGKLIEKVLKAGSLVEIADVIDINFIYLYNDSKFWYFMNNLNFEQLAVNIKVIGNNIKWMVEQTECVITLWNNKVILVTPPKFVELKIIKTDPSIKGNTIGTSGKLATLTTGAIVKVPLFVKVGELIKVDTRSNEYLSRVK</sequence>
<evidence type="ECO:0000256" key="9">
    <source>
        <dbReference type="NCBIfam" id="TIGR00038"/>
    </source>
</evidence>
<evidence type="ECO:0000256" key="4">
    <source>
        <dbReference type="ARBA" id="ARBA00022490"/>
    </source>
</evidence>
<evidence type="ECO:0000313" key="13">
    <source>
        <dbReference type="EMBL" id="CUX95675.1"/>
    </source>
</evidence>
<dbReference type="Pfam" id="PF09285">
    <property type="entry name" value="Elong-fact-P_C"/>
    <property type="match status" value="1"/>
</dbReference>
<dbReference type="PATRIC" id="fig|1778264.3.peg.55"/>
<evidence type="ECO:0000256" key="10">
    <source>
        <dbReference type="RuleBase" id="RU004389"/>
    </source>
</evidence>
<dbReference type="Proteomes" id="UP000095697">
    <property type="component" value="Chromosome I"/>
</dbReference>
<dbReference type="SUPFAM" id="SSF50249">
    <property type="entry name" value="Nucleic acid-binding proteins"/>
    <property type="match status" value="2"/>
</dbReference>
<evidence type="ECO:0000259" key="12">
    <source>
        <dbReference type="SMART" id="SM01185"/>
    </source>
</evidence>
<comment type="subcellular location">
    <subcellularLocation>
        <location evidence="1 8">Cytoplasm</location>
    </subcellularLocation>
</comment>
<evidence type="ECO:0000256" key="5">
    <source>
        <dbReference type="ARBA" id="ARBA00022768"/>
    </source>
</evidence>
<feature type="modified residue" description="N6-(3,6-diaminohexanoyl)-5-hydroxylysine" evidence="8">
    <location>
        <position position="35"/>
    </location>
</feature>
<dbReference type="CDD" id="cd04470">
    <property type="entry name" value="S1_EF-P_repeat_1"/>
    <property type="match status" value="1"/>
</dbReference>
<dbReference type="EMBL" id="LN999831">
    <property type="protein sequence ID" value="CUX95675.1"/>
    <property type="molecule type" value="Genomic_DNA"/>
</dbReference>
<dbReference type="PANTHER" id="PTHR30053">
    <property type="entry name" value="ELONGATION FACTOR P"/>
    <property type="match status" value="1"/>
</dbReference>
<dbReference type="InterPro" id="IPR012340">
    <property type="entry name" value="NA-bd_OB-fold"/>
</dbReference>
<dbReference type="InterPro" id="IPR014722">
    <property type="entry name" value="Rib_uL2_dom2"/>
</dbReference>
<dbReference type="SMART" id="SM00841">
    <property type="entry name" value="Elong-fact-P_C"/>
    <property type="match status" value="1"/>
</dbReference>
<feature type="domain" description="Translation elongation factor P/YeiP central" evidence="12">
    <location>
        <begin position="70"/>
        <end position="124"/>
    </location>
</feature>
<reference evidence="14" key="1">
    <citation type="submission" date="2016-01" db="EMBL/GenBank/DDBJ databases">
        <authorList>
            <person name="Husnik F."/>
        </authorList>
    </citation>
    <scope>NUCLEOTIDE SEQUENCE [LARGE SCALE GENOMIC DNA]</scope>
</reference>
<dbReference type="GO" id="GO:0005829">
    <property type="term" value="C:cytosol"/>
    <property type="evidence" value="ECO:0007669"/>
    <property type="project" value="UniProtKB-ARBA"/>
</dbReference>
<comment type="function">
    <text evidence="8">Involved in peptide bond synthesis. Alleviates ribosome stalling that occurs when 3 or more consecutive Pro residues or the sequence PPG is present in a protein, possibly by augmenting the peptidyl transferase activity of the ribosome. Modification of Lys-35 is required for alleviation.</text>
</comment>